<dbReference type="Proteomes" id="UP001500466">
    <property type="component" value="Unassembled WGS sequence"/>
</dbReference>
<feature type="transmembrane region" description="Helical" evidence="7">
    <location>
        <begin position="83"/>
        <end position="101"/>
    </location>
</feature>
<organism evidence="9 10">
    <name type="scientific">Yinghuangia aomiensis</name>
    <dbReference type="NCBI Taxonomy" id="676205"/>
    <lineage>
        <taxon>Bacteria</taxon>
        <taxon>Bacillati</taxon>
        <taxon>Actinomycetota</taxon>
        <taxon>Actinomycetes</taxon>
        <taxon>Kitasatosporales</taxon>
        <taxon>Streptomycetaceae</taxon>
        <taxon>Yinghuangia</taxon>
    </lineage>
</organism>
<dbReference type="Pfam" id="PF06271">
    <property type="entry name" value="RDD"/>
    <property type="match status" value="1"/>
</dbReference>
<keyword evidence="3 7" id="KW-0812">Transmembrane</keyword>
<proteinExistence type="predicted"/>
<evidence type="ECO:0000313" key="10">
    <source>
        <dbReference type="Proteomes" id="UP001500466"/>
    </source>
</evidence>
<dbReference type="RefSeq" id="WP_345679374.1">
    <property type="nucleotide sequence ID" value="NZ_BAABHS010000030.1"/>
</dbReference>
<evidence type="ECO:0000256" key="5">
    <source>
        <dbReference type="ARBA" id="ARBA00023136"/>
    </source>
</evidence>
<dbReference type="PANTHER" id="PTHR36115:SF6">
    <property type="entry name" value="PROLINE-RICH ANTIGEN HOMOLOG"/>
    <property type="match status" value="1"/>
</dbReference>
<name>A0ABP9I3E6_9ACTN</name>
<evidence type="ECO:0000256" key="6">
    <source>
        <dbReference type="SAM" id="MobiDB-lite"/>
    </source>
</evidence>
<reference evidence="10" key="1">
    <citation type="journal article" date="2019" name="Int. J. Syst. Evol. Microbiol.">
        <title>The Global Catalogue of Microorganisms (GCM) 10K type strain sequencing project: providing services to taxonomists for standard genome sequencing and annotation.</title>
        <authorList>
            <consortium name="The Broad Institute Genomics Platform"/>
            <consortium name="The Broad Institute Genome Sequencing Center for Infectious Disease"/>
            <person name="Wu L."/>
            <person name="Ma J."/>
        </authorList>
    </citation>
    <scope>NUCLEOTIDE SEQUENCE [LARGE SCALE GENOMIC DNA]</scope>
    <source>
        <strain evidence="10">JCM 17986</strain>
    </source>
</reference>
<keyword evidence="10" id="KW-1185">Reference proteome</keyword>
<evidence type="ECO:0000313" key="9">
    <source>
        <dbReference type="EMBL" id="GAA4985799.1"/>
    </source>
</evidence>
<keyword evidence="5 7" id="KW-0472">Membrane</keyword>
<feature type="domain" description="RDD" evidence="8">
    <location>
        <begin position="77"/>
        <end position="183"/>
    </location>
</feature>
<evidence type="ECO:0000256" key="7">
    <source>
        <dbReference type="SAM" id="Phobius"/>
    </source>
</evidence>
<dbReference type="InterPro" id="IPR051791">
    <property type="entry name" value="Pra-immunoreactive"/>
</dbReference>
<protein>
    <recommendedName>
        <fullName evidence="8">RDD domain-containing protein</fullName>
    </recommendedName>
</protein>
<gene>
    <name evidence="9" type="ORF">GCM10023205_65340</name>
</gene>
<dbReference type="EMBL" id="BAABHS010000030">
    <property type="protein sequence ID" value="GAA4985799.1"/>
    <property type="molecule type" value="Genomic_DNA"/>
</dbReference>
<accession>A0ABP9I3E6</accession>
<comment type="caution">
    <text evidence="9">The sequence shown here is derived from an EMBL/GenBank/DDBJ whole genome shotgun (WGS) entry which is preliminary data.</text>
</comment>
<feature type="region of interest" description="Disordered" evidence="6">
    <location>
        <begin position="1"/>
        <end position="74"/>
    </location>
</feature>
<comment type="subcellular location">
    <subcellularLocation>
        <location evidence="1">Cell membrane</location>
        <topology evidence="1">Multi-pass membrane protein</topology>
    </subcellularLocation>
</comment>
<dbReference type="PANTHER" id="PTHR36115">
    <property type="entry name" value="PROLINE-RICH ANTIGEN HOMOLOG-RELATED"/>
    <property type="match status" value="1"/>
</dbReference>
<sequence>MDRKRRGTAAPKPAAPAGTEPKPARTTASRAQGSQAPQGGAKPARPRPASTPAPEPDDFGYSGKRLGLPEDGPGSLASTGRRLGALAIDWGLSYVIALAFLGHGQLNATGTSFGTLAVFAAENLLLVSTLGYTVGKRIMGLRVVSVTRPYLTPLAVVLRTLLLCMVFPAAIWDRDGRGLHDKAVGTAVIRA</sequence>
<evidence type="ECO:0000256" key="3">
    <source>
        <dbReference type="ARBA" id="ARBA00022692"/>
    </source>
</evidence>
<feature type="transmembrane region" description="Helical" evidence="7">
    <location>
        <begin position="154"/>
        <end position="172"/>
    </location>
</feature>
<keyword evidence="2" id="KW-1003">Cell membrane</keyword>
<keyword evidence="4 7" id="KW-1133">Transmembrane helix</keyword>
<feature type="transmembrane region" description="Helical" evidence="7">
    <location>
        <begin position="113"/>
        <end position="134"/>
    </location>
</feature>
<feature type="compositionally biased region" description="Polar residues" evidence="6">
    <location>
        <begin position="26"/>
        <end position="37"/>
    </location>
</feature>
<evidence type="ECO:0000256" key="1">
    <source>
        <dbReference type="ARBA" id="ARBA00004651"/>
    </source>
</evidence>
<dbReference type="InterPro" id="IPR010432">
    <property type="entry name" value="RDD"/>
</dbReference>
<evidence type="ECO:0000259" key="8">
    <source>
        <dbReference type="Pfam" id="PF06271"/>
    </source>
</evidence>
<evidence type="ECO:0000256" key="4">
    <source>
        <dbReference type="ARBA" id="ARBA00022989"/>
    </source>
</evidence>
<evidence type="ECO:0000256" key="2">
    <source>
        <dbReference type="ARBA" id="ARBA00022475"/>
    </source>
</evidence>
<feature type="compositionally biased region" description="Low complexity" evidence="6">
    <location>
        <begin position="8"/>
        <end position="21"/>
    </location>
</feature>